<protein>
    <submittedName>
        <fullName evidence="11">C4-dicarboxylate ABC transporter permease</fullName>
    </submittedName>
</protein>
<proteinExistence type="inferred from homology"/>
<dbReference type="PANTHER" id="PTHR35011:SF11">
    <property type="entry name" value="TRAP TRANSPORTER SMALL PERMEASE PROTEIN"/>
    <property type="match status" value="1"/>
</dbReference>
<keyword evidence="2" id="KW-0813">Transport</keyword>
<organism evidence="11 12">
    <name type="scientific">Paenibacillus abyssi</name>
    <dbReference type="NCBI Taxonomy" id="1340531"/>
    <lineage>
        <taxon>Bacteria</taxon>
        <taxon>Bacillati</taxon>
        <taxon>Bacillota</taxon>
        <taxon>Bacilli</taxon>
        <taxon>Bacillales</taxon>
        <taxon>Paenibacillaceae</taxon>
        <taxon>Paenibacillus</taxon>
    </lineage>
</organism>
<evidence type="ECO:0000313" key="11">
    <source>
        <dbReference type="EMBL" id="GGG00339.1"/>
    </source>
</evidence>
<dbReference type="GO" id="GO:0022857">
    <property type="term" value="F:transmembrane transporter activity"/>
    <property type="evidence" value="ECO:0007669"/>
    <property type="project" value="TreeGrafter"/>
</dbReference>
<comment type="similarity">
    <text evidence="8">Belongs to the TRAP transporter small permease family.</text>
</comment>
<dbReference type="InterPro" id="IPR055348">
    <property type="entry name" value="DctQ"/>
</dbReference>
<feature type="transmembrane region" description="Helical" evidence="9">
    <location>
        <begin position="50"/>
        <end position="68"/>
    </location>
</feature>
<reference evidence="11" key="1">
    <citation type="journal article" date="2014" name="Int. J. Syst. Evol. Microbiol.">
        <title>Complete genome sequence of Corynebacterium casei LMG S-19264T (=DSM 44701T), isolated from a smear-ripened cheese.</title>
        <authorList>
            <consortium name="US DOE Joint Genome Institute (JGI-PGF)"/>
            <person name="Walter F."/>
            <person name="Albersmeier A."/>
            <person name="Kalinowski J."/>
            <person name="Ruckert C."/>
        </authorList>
    </citation>
    <scope>NUCLEOTIDE SEQUENCE</scope>
    <source>
        <strain evidence="11">CGMCC 1.12987</strain>
    </source>
</reference>
<keyword evidence="12" id="KW-1185">Reference proteome</keyword>
<feature type="transmembrane region" description="Helical" evidence="9">
    <location>
        <begin position="14"/>
        <end position="35"/>
    </location>
</feature>
<accession>A0A917CYX3</accession>
<evidence type="ECO:0000256" key="2">
    <source>
        <dbReference type="ARBA" id="ARBA00022448"/>
    </source>
</evidence>
<keyword evidence="5 9" id="KW-0812">Transmembrane</keyword>
<comment type="subcellular location">
    <subcellularLocation>
        <location evidence="1">Cell inner membrane</location>
        <topology evidence="1">Multi-pass membrane protein</topology>
    </subcellularLocation>
</comment>
<feature type="transmembrane region" description="Helical" evidence="9">
    <location>
        <begin position="130"/>
        <end position="148"/>
    </location>
</feature>
<evidence type="ECO:0000256" key="3">
    <source>
        <dbReference type="ARBA" id="ARBA00022475"/>
    </source>
</evidence>
<dbReference type="AlphaFoldDB" id="A0A917CYX3"/>
<keyword evidence="7 9" id="KW-0472">Membrane</keyword>
<comment type="caution">
    <text evidence="11">The sequence shown here is derived from an EMBL/GenBank/DDBJ whole genome shotgun (WGS) entry which is preliminary data.</text>
</comment>
<name>A0A917CYX3_9BACL</name>
<evidence type="ECO:0000256" key="9">
    <source>
        <dbReference type="SAM" id="Phobius"/>
    </source>
</evidence>
<keyword evidence="6 9" id="KW-1133">Transmembrane helix</keyword>
<dbReference type="Pfam" id="PF04290">
    <property type="entry name" value="DctQ"/>
    <property type="match status" value="1"/>
</dbReference>
<keyword evidence="4" id="KW-0997">Cell inner membrane</keyword>
<evidence type="ECO:0000259" key="10">
    <source>
        <dbReference type="Pfam" id="PF04290"/>
    </source>
</evidence>
<feature type="transmembrane region" description="Helical" evidence="9">
    <location>
        <begin position="89"/>
        <end position="110"/>
    </location>
</feature>
<reference evidence="11" key="2">
    <citation type="submission" date="2020-09" db="EMBL/GenBank/DDBJ databases">
        <authorList>
            <person name="Sun Q."/>
            <person name="Zhou Y."/>
        </authorList>
    </citation>
    <scope>NUCLEOTIDE SEQUENCE</scope>
    <source>
        <strain evidence="11">CGMCC 1.12987</strain>
    </source>
</reference>
<feature type="domain" description="Tripartite ATP-independent periplasmic transporters DctQ component" evidence="10">
    <location>
        <begin position="26"/>
        <end position="151"/>
    </location>
</feature>
<dbReference type="EMBL" id="BMGR01000004">
    <property type="protein sequence ID" value="GGG00339.1"/>
    <property type="molecule type" value="Genomic_DNA"/>
</dbReference>
<dbReference type="Proteomes" id="UP000644756">
    <property type="component" value="Unassembled WGS sequence"/>
</dbReference>
<dbReference type="GO" id="GO:0015740">
    <property type="term" value="P:C4-dicarboxylate transport"/>
    <property type="evidence" value="ECO:0007669"/>
    <property type="project" value="TreeGrafter"/>
</dbReference>
<gene>
    <name evidence="11" type="ORF">GCM10010916_16970</name>
</gene>
<dbReference type="RefSeq" id="WP_188530608.1">
    <property type="nucleotide sequence ID" value="NZ_BMGR01000004.1"/>
</dbReference>
<evidence type="ECO:0000256" key="4">
    <source>
        <dbReference type="ARBA" id="ARBA00022519"/>
    </source>
</evidence>
<evidence type="ECO:0000256" key="5">
    <source>
        <dbReference type="ARBA" id="ARBA00022692"/>
    </source>
</evidence>
<dbReference type="InterPro" id="IPR007387">
    <property type="entry name" value="TRAP_DctQ"/>
</dbReference>
<evidence type="ECO:0000313" key="12">
    <source>
        <dbReference type="Proteomes" id="UP000644756"/>
    </source>
</evidence>
<dbReference type="GO" id="GO:0005886">
    <property type="term" value="C:plasma membrane"/>
    <property type="evidence" value="ECO:0007669"/>
    <property type="project" value="UniProtKB-SubCell"/>
</dbReference>
<evidence type="ECO:0000256" key="6">
    <source>
        <dbReference type="ARBA" id="ARBA00022989"/>
    </source>
</evidence>
<keyword evidence="3" id="KW-1003">Cell membrane</keyword>
<evidence type="ECO:0000256" key="8">
    <source>
        <dbReference type="ARBA" id="ARBA00038436"/>
    </source>
</evidence>
<evidence type="ECO:0000256" key="1">
    <source>
        <dbReference type="ARBA" id="ARBA00004429"/>
    </source>
</evidence>
<dbReference type="PANTHER" id="PTHR35011">
    <property type="entry name" value="2,3-DIKETO-L-GULONATE TRAP TRANSPORTER SMALL PERMEASE PROTEIN YIAM"/>
    <property type="match status" value="1"/>
</dbReference>
<evidence type="ECO:0000256" key="7">
    <source>
        <dbReference type="ARBA" id="ARBA00023136"/>
    </source>
</evidence>
<sequence>MSFIRKWALRFDQIFENFALMAMCLMTVIVTVQVFTRKVFNFVFFWSEEMTLLLLIWFAFMGIAIGFRERLHLAMDSVKTRFPKRVQHWLDKVVYATVFAFGLYLIVYGWDFTQLMHSNRLAATQWPLSVQYAVMPISGIMICIYSVLQLLGVKTERHTDLDDEEEHA</sequence>